<dbReference type="EMBL" id="BARS01026013">
    <property type="protein sequence ID" value="GAG10826.1"/>
    <property type="molecule type" value="Genomic_DNA"/>
</dbReference>
<gene>
    <name evidence="1" type="ORF">S01H1_41044</name>
</gene>
<evidence type="ECO:0000313" key="1">
    <source>
        <dbReference type="EMBL" id="GAG10826.1"/>
    </source>
</evidence>
<organism evidence="1">
    <name type="scientific">marine sediment metagenome</name>
    <dbReference type="NCBI Taxonomy" id="412755"/>
    <lineage>
        <taxon>unclassified sequences</taxon>
        <taxon>metagenomes</taxon>
        <taxon>ecological metagenomes</taxon>
    </lineage>
</organism>
<name>X0WDS5_9ZZZZ</name>
<feature type="non-terminal residue" evidence="1">
    <location>
        <position position="1"/>
    </location>
</feature>
<comment type="caution">
    <text evidence="1">The sequence shown here is derived from an EMBL/GenBank/DDBJ whole genome shotgun (WGS) entry which is preliminary data.</text>
</comment>
<protein>
    <submittedName>
        <fullName evidence="1">Uncharacterized protein</fullName>
    </submittedName>
</protein>
<accession>X0WDS5</accession>
<proteinExistence type="predicted"/>
<sequence length="70" mass="7639">RPEFALLLSNTNLTADMLVRPRYDGTTPEGVALTDDPPHRFAQVGNVTFTVTGASATGIVYNALVKYEKR</sequence>
<reference evidence="1" key="1">
    <citation type="journal article" date="2014" name="Front. Microbiol.">
        <title>High frequency of phylogenetically diverse reductive dehalogenase-homologous genes in deep subseafloor sedimentary metagenomes.</title>
        <authorList>
            <person name="Kawai M."/>
            <person name="Futagami T."/>
            <person name="Toyoda A."/>
            <person name="Takaki Y."/>
            <person name="Nishi S."/>
            <person name="Hori S."/>
            <person name="Arai W."/>
            <person name="Tsubouchi T."/>
            <person name="Morono Y."/>
            <person name="Uchiyama I."/>
            <person name="Ito T."/>
            <person name="Fujiyama A."/>
            <person name="Inagaki F."/>
            <person name="Takami H."/>
        </authorList>
    </citation>
    <scope>NUCLEOTIDE SEQUENCE</scope>
    <source>
        <strain evidence="1">Expedition CK06-06</strain>
    </source>
</reference>
<dbReference type="AlphaFoldDB" id="X0WDS5"/>